<organism evidence="2 3">
    <name type="scientific">Streptomyces caviscabies</name>
    <dbReference type="NCBI Taxonomy" id="90079"/>
    <lineage>
        <taxon>Bacteria</taxon>
        <taxon>Bacillati</taxon>
        <taxon>Actinomycetota</taxon>
        <taxon>Actinomycetes</taxon>
        <taxon>Kitasatosporales</taxon>
        <taxon>Streptomycetaceae</taxon>
        <taxon>Streptomyces</taxon>
    </lineage>
</organism>
<protein>
    <submittedName>
        <fullName evidence="2">DUF6193 family natural product biosynthesis protein</fullName>
    </submittedName>
</protein>
<evidence type="ECO:0000313" key="3">
    <source>
        <dbReference type="Proteomes" id="UP001596509"/>
    </source>
</evidence>
<dbReference type="RefSeq" id="WP_249628316.1">
    <property type="nucleotide sequence ID" value="NZ_JBHTCK010000014.1"/>
</dbReference>
<feature type="compositionally biased region" description="Low complexity" evidence="1">
    <location>
        <begin position="72"/>
        <end position="93"/>
    </location>
</feature>
<name>A0ABW2MPR3_9ACTN</name>
<proteinExistence type="predicted"/>
<sequence>MWSVYVIIDEGQASTSTPWPYARDVATAHPLFQGGYRVFRDSDRTELGEVDTVEEAYALIAPHPPRPPGWSRRAVAEPAVAEPGPRRSGQRPRQPWHPGCLP</sequence>
<dbReference type="Proteomes" id="UP001596509">
    <property type="component" value="Unassembled WGS sequence"/>
</dbReference>
<comment type="caution">
    <text evidence="2">The sequence shown here is derived from an EMBL/GenBank/DDBJ whole genome shotgun (WGS) entry which is preliminary data.</text>
</comment>
<evidence type="ECO:0000256" key="1">
    <source>
        <dbReference type="SAM" id="MobiDB-lite"/>
    </source>
</evidence>
<dbReference type="Pfam" id="PF19692">
    <property type="entry name" value="DUF6193"/>
    <property type="match status" value="1"/>
</dbReference>
<reference evidence="3" key="1">
    <citation type="journal article" date="2019" name="Int. J. Syst. Evol. Microbiol.">
        <title>The Global Catalogue of Microorganisms (GCM) 10K type strain sequencing project: providing services to taxonomists for standard genome sequencing and annotation.</title>
        <authorList>
            <consortium name="The Broad Institute Genomics Platform"/>
            <consortium name="The Broad Institute Genome Sequencing Center for Infectious Disease"/>
            <person name="Wu L."/>
            <person name="Ma J."/>
        </authorList>
    </citation>
    <scope>NUCLEOTIDE SEQUENCE [LARGE SCALE GENOMIC DNA]</scope>
    <source>
        <strain evidence="3">ICMP 19430</strain>
    </source>
</reference>
<keyword evidence="3" id="KW-1185">Reference proteome</keyword>
<gene>
    <name evidence="2" type="ORF">ACFQW9_34825</name>
</gene>
<accession>A0ABW2MPR3</accession>
<feature type="region of interest" description="Disordered" evidence="1">
    <location>
        <begin position="61"/>
        <end position="102"/>
    </location>
</feature>
<dbReference type="EMBL" id="JBHTCK010000014">
    <property type="protein sequence ID" value="MFC7355835.1"/>
    <property type="molecule type" value="Genomic_DNA"/>
</dbReference>
<evidence type="ECO:0000313" key="2">
    <source>
        <dbReference type="EMBL" id="MFC7355835.1"/>
    </source>
</evidence>
<dbReference type="InterPro" id="IPR045682">
    <property type="entry name" value="DUF6193"/>
</dbReference>